<evidence type="ECO:0000313" key="5">
    <source>
        <dbReference type="EMBL" id="QDV81615.1"/>
    </source>
</evidence>
<dbReference type="EMBL" id="CP036432">
    <property type="protein sequence ID" value="QDV81615.1"/>
    <property type="molecule type" value="Genomic_DNA"/>
</dbReference>
<keyword evidence="2 5" id="KW-0418">Kinase</keyword>
<dbReference type="Gene3D" id="1.20.5.1930">
    <property type="match status" value="1"/>
</dbReference>
<sequence>MIGDGITSAPRKVKASQSFCVEDSTAGIWVRSGHAIREGVLLDSDRVLPELDYGVDVELDGYLDRGAFAPVILPTRITILGTSKLPAASRAFNTRFLNGADELRRVTVNGVVQNISTESSNWWSLRVETGVGHFVTRVPKDEPYSSSRLLDAEVDLTGIAAVCWNWRSEFVCPRLIIAHREDIRILQPASDPFAAERVSIENLDGYTPSGRPRHRRRIEGTVTYYDGDLLLYVQENGIGIQVRLNDPLSIELGDRVEVSGFIDTSRYLAGLRGAVVRRIGRRDDPVAAPLTISQIIEDHQGFSQGQPTTPRSCDGQLIQLTGRLLDFQVGSATEQHRLQIDCGDSVTTAFLSGDMRPLTPGTELKATGIAKLVFSAPVATASLAKPDRVDLLLRDHNDLLILSTPSWWTPRRTFNALLVLAGFALSASVWAFTMRRTLAQRTDQLAREMRNRRDVALEFQAAIQERTRLAANLHDTLLQTLAGIAYQLEACGQPGTKPFRDHLETASRMIQHGQEDLRNTVWALHCLPQTEGSFVDSVKQMTRRLVQGHDTTINIQSAESFPVLADFIAGNLLLVIQEAVHNAIKHARAERIEVELSGSPDQDHVSVIVRDHGIGFDLNTRKTSSDGHFGMEGMEQRIERLGGTLAIESQRGVGTTIHADIPLREFDPKIA</sequence>
<dbReference type="CDD" id="cd16917">
    <property type="entry name" value="HATPase_UhpB-NarQ-NarX-like"/>
    <property type="match status" value="1"/>
</dbReference>
<dbReference type="SUPFAM" id="SSF55874">
    <property type="entry name" value="ATPase domain of HSP90 chaperone/DNA topoisomerase II/histidine kinase"/>
    <property type="match status" value="1"/>
</dbReference>
<dbReference type="PANTHER" id="PTHR24421">
    <property type="entry name" value="NITRATE/NITRITE SENSOR PROTEIN NARX-RELATED"/>
    <property type="match status" value="1"/>
</dbReference>
<dbReference type="InterPro" id="IPR011712">
    <property type="entry name" value="Sig_transdc_His_kin_sub3_dim/P"/>
</dbReference>
<dbReference type="Pfam" id="PF02518">
    <property type="entry name" value="HATPase_c"/>
    <property type="match status" value="1"/>
</dbReference>
<organism evidence="5 6">
    <name type="scientific">Stieleria magnilauensis</name>
    <dbReference type="NCBI Taxonomy" id="2527963"/>
    <lineage>
        <taxon>Bacteria</taxon>
        <taxon>Pseudomonadati</taxon>
        <taxon>Planctomycetota</taxon>
        <taxon>Planctomycetia</taxon>
        <taxon>Pirellulales</taxon>
        <taxon>Pirellulaceae</taxon>
        <taxon>Stieleria</taxon>
    </lineage>
</organism>
<evidence type="ECO:0000256" key="3">
    <source>
        <dbReference type="ARBA" id="ARBA00023012"/>
    </source>
</evidence>
<evidence type="ECO:0000256" key="2">
    <source>
        <dbReference type="ARBA" id="ARBA00022777"/>
    </source>
</evidence>
<evidence type="ECO:0000259" key="4">
    <source>
        <dbReference type="PROSITE" id="PS50109"/>
    </source>
</evidence>
<feature type="domain" description="Histidine kinase" evidence="4">
    <location>
        <begin position="572"/>
        <end position="665"/>
    </location>
</feature>
<keyword evidence="6" id="KW-1185">Reference proteome</keyword>
<dbReference type="EC" id="2.7.13.3" evidence="5"/>
<gene>
    <name evidence="5" type="primary">degS_1</name>
    <name evidence="5" type="ORF">TBK1r_05340</name>
</gene>
<dbReference type="Proteomes" id="UP000318081">
    <property type="component" value="Chromosome"/>
</dbReference>
<dbReference type="GO" id="GO:0004673">
    <property type="term" value="F:protein histidine kinase activity"/>
    <property type="evidence" value="ECO:0007669"/>
    <property type="project" value="UniProtKB-EC"/>
</dbReference>
<reference evidence="5 6" key="1">
    <citation type="submission" date="2019-02" db="EMBL/GenBank/DDBJ databases">
        <title>Deep-cultivation of Planctomycetes and their phenomic and genomic characterization uncovers novel biology.</title>
        <authorList>
            <person name="Wiegand S."/>
            <person name="Jogler M."/>
            <person name="Boedeker C."/>
            <person name="Pinto D."/>
            <person name="Vollmers J."/>
            <person name="Rivas-Marin E."/>
            <person name="Kohn T."/>
            <person name="Peeters S.H."/>
            <person name="Heuer A."/>
            <person name="Rast P."/>
            <person name="Oberbeckmann S."/>
            <person name="Bunk B."/>
            <person name="Jeske O."/>
            <person name="Meyerdierks A."/>
            <person name="Storesund J.E."/>
            <person name="Kallscheuer N."/>
            <person name="Luecker S."/>
            <person name="Lage O.M."/>
            <person name="Pohl T."/>
            <person name="Merkel B.J."/>
            <person name="Hornburger P."/>
            <person name="Mueller R.-W."/>
            <person name="Bruemmer F."/>
            <person name="Labrenz M."/>
            <person name="Spormann A.M."/>
            <person name="Op den Camp H."/>
            <person name="Overmann J."/>
            <person name="Amann R."/>
            <person name="Jetten M.S.M."/>
            <person name="Mascher T."/>
            <person name="Medema M.H."/>
            <person name="Devos D.P."/>
            <person name="Kaster A.-K."/>
            <person name="Ovreas L."/>
            <person name="Rohde M."/>
            <person name="Galperin M.Y."/>
            <person name="Jogler C."/>
        </authorList>
    </citation>
    <scope>NUCLEOTIDE SEQUENCE [LARGE SCALE GENOMIC DNA]</scope>
    <source>
        <strain evidence="5 6">TBK1r</strain>
    </source>
</reference>
<dbReference type="Gene3D" id="3.30.565.10">
    <property type="entry name" value="Histidine kinase-like ATPase, C-terminal domain"/>
    <property type="match status" value="1"/>
</dbReference>
<dbReference type="InterPro" id="IPR050482">
    <property type="entry name" value="Sensor_HK_TwoCompSys"/>
</dbReference>
<dbReference type="InterPro" id="IPR036890">
    <property type="entry name" value="HATPase_C_sf"/>
</dbReference>
<dbReference type="InterPro" id="IPR005467">
    <property type="entry name" value="His_kinase_dom"/>
</dbReference>
<dbReference type="PANTHER" id="PTHR24421:SF62">
    <property type="entry name" value="SENSORY TRANSDUCTION HISTIDINE KINASE"/>
    <property type="match status" value="1"/>
</dbReference>
<evidence type="ECO:0000313" key="6">
    <source>
        <dbReference type="Proteomes" id="UP000318081"/>
    </source>
</evidence>
<keyword evidence="3" id="KW-0902">Two-component regulatory system</keyword>
<name>A0ABX5XHZ9_9BACT</name>
<dbReference type="Pfam" id="PF07730">
    <property type="entry name" value="HisKA_3"/>
    <property type="match status" value="1"/>
</dbReference>
<accession>A0ABX5XHZ9</accession>
<dbReference type="SMART" id="SM00387">
    <property type="entry name" value="HATPase_c"/>
    <property type="match status" value="1"/>
</dbReference>
<evidence type="ECO:0000256" key="1">
    <source>
        <dbReference type="ARBA" id="ARBA00022679"/>
    </source>
</evidence>
<dbReference type="PROSITE" id="PS50109">
    <property type="entry name" value="HIS_KIN"/>
    <property type="match status" value="1"/>
</dbReference>
<protein>
    <submittedName>
        <fullName evidence="5">Signal transduction histidine-protein kinase/phosphatase DegS</fullName>
        <ecNumber evidence="5">2.7.13.3</ecNumber>
    </submittedName>
</protein>
<dbReference type="InterPro" id="IPR003594">
    <property type="entry name" value="HATPase_dom"/>
</dbReference>
<keyword evidence="1 5" id="KW-0808">Transferase</keyword>
<proteinExistence type="predicted"/>